<dbReference type="PANTHER" id="PTHR42765:SF1">
    <property type="entry name" value="ISOLEUCINE--TRNA LIGASE, MITOCHONDRIAL"/>
    <property type="match status" value="1"/>
</dbReference>
<dbReference type="Gene3D" id="3.40.50.620">
    <property type="entry name" value="HUPs"/>
    <property type="match status" value="1"/>
</dbReference>
<name>A0A3S5DLU0_CHRVL</name>
<proteinExistence type="inferred from homology"/>
<evidence type="ECO:0000256" key="1">
    <source>
        <dbReference type="ARBA" id="ARBA00006887"/>
    </source>
</evidence>
<dbReference type="GO" id="GO:0005829">
    <property type="term" value="C:cytosol"/>
    <property type="evidence" value="ECO:0007669"/>
    <property type="project" value="TreeGrafter"/>
</dbReference>
<reference evidence="9 10" key="1">
    <citation type="submission" date="2018-12" db="EMBL/GenBank/DDBJ databases">
        <authorList>
            <consortium name="Pathogen Informatics"/>
        </authorList>
    </citation>
    <scope>NUCLEOTIDE SEQUENCE [LARGE SCALE GENOMIC DNA]</scope>
    <source>
        <strain evidence="9 10">NCTC9695</strain>
    </source>
</reference>
<dbReference type="Proteomes" id="UP000275777">
    <property type="component" value="Chromosome"/>
</dbReference>
<dbReference type="InterPro" id="IPR002300">
    <property type="entry name" value="aa-tRNA-synth_Ia"/>
</dbReference>
<accession>A0A3S5DLU0</accession>
<sequence>MWFDSGATHFAVLKQRPELAWPADLYLEGSDQHRGWFQSSLKTGCATIGRAPYKQLLTHGFTVDDKGYKMSKSKGNGIAPEEICGTLARTSCACGWPAPITPATCRCRRRS</sequence>
<feature type="domain" description="Aminoacyl-tRNA synthetase class Ia" evidence="8">
    <location>
        <begin position="1"/>
        <end position="85"/>
    </location>
</feature>
<protein>
    <submittedName>
        <fullName evidence="9">Isoleucine--tRNA ligase</fullName>
        <ecNumber evidence="9">6.1.1.5</ecNumber>
    </submittedName>
</protein>
<comment type="catalytic activity">
    <reaction evidence="7">
        <text>tRNA(Ile) + L-isoleucine + ATP = L-isoleucyl-tRNA(Ile) + AMP + diphosphate</text>
        <dbReference type="Rhea" id="RHEA:11060"/>
        <dbReference type="Rhea" id="RHEA-COMP:9666"/>
        <dbReference type="Rhea" id="RHEA-COMP:9695"/>
        <dbReference type="ChEBI" id="CHEBI:30616"/>
        <dbReference type="ChEBI" id="CHEBI:33019"/>
        <dbReference type="ChEBI" id="CHEBI:58045"/>
        <dbReference type="ChEBI" id="CHEBI:78442"/>
        <dbReference type="ChEBI" id="CHEBI:78528"/>
        <dbReference type="ChEBI" id="CHEBI:456215"/>
        <dbReference type="EC" id="6.1.1.5"/>
    </reaction>
</comment>
<evidence type="ECO:0000256" key="5">
    <source>
        <dbReference type="ARBA" id="ARBA00022917"/>
    </source>
</evidence>
<evidence type="ECO:0000259" key="8">
    <source>
        <dbReference type="Pfam" id="PF00133"/>
    </source>
</evidence>
<evidence type="ECO:0000256" key="6">
    <source>
        <dbReference type="ARBA" id="ARBA00023146"/>
    </source>
</evidence>
<dbReference type="Pfam" id="PF00133">
    <property type="entry name" value="tRNA-synt_1"/>
    <property type="match status" value="1"/>
</dbReference>
<dbReference type="GO" id="GO:0005524">
    <property type="term" value="F:ATP binding"/>
    <property type="evidence" value="ECO:0007669"/>
    <property type="project" value="UniProtKB-KW"/>
</dbReference>
<dbReference type="SUPFAM" id="SSF52374">
    <property type="entry name" value="Nucleotidylyl transferase"/>
    <property type="match status" value="1"/>
</dbReference>
<dbReference type="GO" id="GO:0004822">
    <property type="term" value="F:isoleucine-tRNA ligase activity"/>
    <property type="evidence" value="ECO:0007669"/>
    <property type="project" value="UniProtKB-EC"/>
</dbReference>
<dbReference type="InterPro" id="IPR050081">
    <property type="entry name" value="Ile-tRNA_ligase"/>
</dbReference>
<dbReference type="PANTHER" id="PTHR42765">
    <property type="entry name" value="SOLEUCYL-TRNA SYNTHETASE"/>
    <property type="match status" value="1"/>
</dbReference>
<dbReference type="GO" id="GO:0006428">
    <property type="term" value="P:isoleucyl-tRNA aminoacylation"/>
    <property type="evidence" value="ECO:0007669"/>
    <property type="project" value="TreeGrafter"/>
</dbReference>
<dbReference type="EMBL" id="LR134182">
    <property type="protein sequence ID" value="VEB44718.1"/>
    <property type="molecule type" value="Genomic_DNA"/>
</dbReference>
<keyword evidence="2 9" id="KW-0436">Ligase</keyword>
<dbReference type="AlphaFoldDB" id="A0A3S5DLU0"/>
<organism evidence="9 10">
    <name type="scientific">Chromobacterium violaceum</name>
    <dbReference type="NCBI Taxonomy" id="536"/>
    <lineage>
        <taxon>Bacteria</taxon>
        <taxon>Pseudomonadati</taxon>
        <taxon>Pseudomonadota</taxon>
        <taxon>Betaproteobacteria</taxon>
        <taxon>Neisseriales</taxon>
        <taxon>Chromobacteriaceae</taxon>
        <taxon>Chromobacterium</taxon>
    </lineage>
</organism>
<keyword evidence="5" id="KW-0648">Protein biosynthesis</keyword>
<dbReference type="EC" id="6.1.1.5" evidence="9"/>
<evidence type="ECO:0000256" key="3">
    <source>
        <dbReference type="ARBA" id="ARBA00022741"/>
    </source>
</evidence>
<comment type="similarity">
    <text evidence="1">Belongs to the class-I aminoacyl-tRNA synthetase family. IleS type 1 subfamily.</text>
</comment>
<keyword evidence="6" id="KW-0030">Aminoacyl-tRNA synthetase</keyword>
<dbReference type="InterPro" id="IPR014729">
    <property type="entry name" value="Rossmann-like_a/b/a_fold"/>
</dbReference>
<evidence type="ECO:0000256" key="2">
    <source>
        <dbReference type="ARBA" id="ARBA00022598"/>
    </source>
</evidence>
<keyword evidence="3" id="KW-0547">Nucleotide-binding</keyword>
<evidence type="ECO:0000313" key="10">
    <source>
        <dbReference type="Proteomes" id="UP000275777"/>
    </source>
</evidence>
<evidence type="ECO:0000256" key="7">
    <source>
        <dbReference type="ARBA" id="ARBA00048359"/>
    </source>
</evidence>
<gene>
    <name evidence="9" type="primary">ileS_2</name>
    <name evidence="9" type="ORF">NCTC9695_05222</name>
</gene>
<evidence type="ECO:0000256" key="4">
    <source>
        <dbReference type="ARBA" id="ARBA00022840"/>
    </source>
</evidence>
<evidence type="ECO:0000313" key="9">
    <source>
        <dbReference type="EMBL" id="VEB44718.1"/>
    </source>
</evidence>
<keyword evidence="4" id="KW-0067">ATP-binding</keyword>